<feature type="compositionally biased region" description="Polar residues" evidence="2">
    <location>
        <begin position="555"/>
        <end position="574"/>
    </location>
</feature>
<dbReference type="GO" id="GO:0005813">
    <property type="term" value="C:centrosome"/>
    <property type="evidence" value="ECO:0007669"/>
    <property type="project" value="InterPro"/>
</dbReference>
<name>A0A667ZIS2_9TELE</name>
<dbReference type="GO" id="GO:0097546">
    <property type="term" value="C:ciliary base"/>
    <property type="evidence" value="ECO:0007669"/>
    <property type="project" value="InterPro"/>
</dbReference>
<dbReference type="PANTHER" id="PTHR31191:SF4">
    <property type="entry name" value="CENTROSOMAL PROTEIN OF 126 KDA"/>
    <property type="match status" value="1"/>
</dbReference>
<reference evidence="3" key="2">
    <citation type="submission" date="2025-08" db="UniProtKB">
        <authorList>
            <consortium name="Ensembl"/>
        </authorList>
    </citation>
    <scope>IDENTIFICATION</scope>
</reference>
<evidence type="ECO:0000313" key="3">
    <source>
        <dbReference type="Ensembl" id="ENSMMDP00005032721.1"/>
    </source>
</evidence>
<reference evidence="3" key="1">
    <citation type="submission" date="2019-06" db="EMBL/GenBank/DDBJ databases">
        <authorList>
            <consortium name="Wellcome Sanger Institute Data Sharing"/>
        </authorList>
    </citation>
    <scope>NUCLEOTIDE SEQUENCE [LARGE SCALE GENOMIC DNA]</scope>
</reference>
<dbReference type="GO" id="GO:0007052">
    <property type="term" value="P:mitotic spindle organization"/>
    <property type="evidence" value="ECO:0007669"/>
    <property type="project" value="InterPro"/>
</dbReference>
<accession>A0A667ZIS2</accession>
<dbReference type="GO" id="GO:0030496">
    <property type="term" value="C:midbody"/>
    <property type="evidence" value="ECO:0007669"/>
    <property type="project" value="TreeGrafter"/>
</dbReference>
<dbReference type="AlphaFoldDB" id="A0A667ZIS2"/>
<keyword evidence="1" id="KW-0175">Coiled coil</keyword>
<dbReference type="GO" id="GO:0031122">
    <property type="term" value="P:cytoplasmic microtubule organization"/>
    <property type="evidence" value="ECO:0007669"/>
    <property type="project" value="InterPro"/>
</dbReference>
<feature type="region of interest" description="Disordered" evidence="2">
    <location>
        <begin position="597"/>
        <end position="650"/>
    </location>
</feature>
<dbReference type="GO" id="GO:1905515">
    <property type="term" value="P:non-motile cilium assembly"/>
    <property type="evidence" value="ECO:0007669"/>
    <property type="project" value="InterPro"/>
</dbReference>
<reference evidence="3" key="3">
    <citation type="submission" date="2025-09" db="UniProtKB">
        <authorList>
            <consortium name="Ensembl"/>
        </authorList>
    </citation>
    <scope>IDENTIFICATION</scope>
</reference>
<sequence>MSFASHVIYLFSHVSQPCGVSQHQQPPSMQALKDNFFYHSLAADGGLEDERQLLVEKQRSCRAQARRFSQETNRRRKALEERRKQWDVQEQRLRENILQQRRQRVQDATERFQRAHLPPSQRRRQCSCCITCVLLGGEITHSDLDTLSSLDSLENEDPNHNTVNLQCSYSSLLLDSEKPQTVQKNQNDLCQSSGLSSSSTTALLGNILPQLRRMHDLKPKKQEEFEVLNNRMHNPSQATPGFTSVEQASKMEAQPPLGNCRLLSLCEIIDADEEHCEESSPQNSPNDKITVLANDKIPLSNTALEFNMLDLRHQSVHDDRHAKHPTATEIILPAENSSHKDILFEAPPKPNVFLKECTTDNASQEETVQQAGEVNNYLSSQKSLSDSINNLNKLSNLEPKTDKSINVGSLQQACLSNIKSDTPKCLKCPEEEKQKIPLPVETFHSDSKICQVRFIKGILKKQSKYVAGDNTYEYGSGHLFFAKQVAVSIRDSVELTRVKARDVEANKTVKKKLRWLDEVNLEKEEQEQNINIRKQMRGKSSSVSQSKSNSEDHQPSLTTVSGGSRTGPSLTPPASSGYHFTKQAWADVGVQVSMAQERGDEVKVPRSSTRTGGPKVPRREHSARVGASPVSSRTRKGAVIRPQSATEVSQIAKTQGKILVPRPPPKMETAEESTLDKTMFITKTPYSMDHPSVNFKQALPVEQASHKDDPESFYSPYTHRVIRTDSSVVYTPLTPSYTYPVLEGSSKSAPSSGHQEAQSCSGRRGLVYNEKGLCLDCTPTDEEISQLWHGVRTALATKDGNVYFGFQPLAQLRRSPSQLPQTVFTSGHSQRETQWMNSMLFVQQPVCKVV</sequence>
<dbReference type="PANTHER" id="PTHR31191">
    <property type="entry name" value="CENTROSOMAL PROTEIN CEP126"/>
    <property type="match status" value="1"/>
</dbReference>
<keyword evidence="4" id="KW-1185">Reference proteome</keyword>
<protein>
    <submittedName>
        <fullName evidence="3">Centrosomal protein 126</fullName>
    </submittedName>
</protein>
<dbReference type="Proteomes" id="UP000472263">
    <property type="component" value="Chromosome 13"/>
</dbReference>
<evidence type="ECO:0000256" key="1">
    <source>
        <dbReference type="SAM" id="Coils"/>
    </source>
</evidence>
<feature type="region of interest" description="Disordered" evidence="2">
    <location>
        <begin position="529"/>
        <end position="578"/>
    </location>
</feature>
<evidence type="ECO:0000256" key="2">
    <source>
        <dbReference type="SAM" id="MobiDB-lite"/>
    </source>
</evidence>
<feature type="coiled-coil region" evidence="1">
    <location>
        <begin position="69"/>
        <end position="96"/>
    </location>
</feature>
<dbReference type="GeneTree" id="ENSGT00390000013786"/>
<organism evidence="3 4">
    <name type="scientific">Myripristis murdjan</name>
    <name type="common">pinecone soldierfish</name>
    <dbReference type="NCBI Taxonomy" id="586833"/>
    <lineage>
        <taxon>Eukaryota</taxon>
        <taxon>Metazoa</taxon>
        <taxon>Chordata</taxon>
        <taxon>Craniata</taxon>
        <taxon>Vertebrata</taxon>
        <taxon>Euteleostomi</taxon>
        <taxon>Actinopterygii</taxon>
        <taxon>Neopterygii</taxon>
        <taxon>Teleostei</taxon>
        <taxon>Neoteleostei</taxon>
        <taxon>Acanthomorphata</taxon>
        <taxon>Holocentriformes</taxon>
        <taxon>Holocentridae</taxon>
        <taxon>Myripristis</taxon>
    </lineage>
</organism>
<proteinExistence type="predicted"/>
<dbReference type="InterPro" id="IPR028257">
    <property type="entry name" value="CEP126"/>
</dbReference>
<evidence type="ECO:0000313" key="4">
    <source>
        <dbReference type="Proteomes" id="UP000472263"/>
    </source>
</evidence>
<dbReference type="Pfam" id="PF15352">
    <property type="entry name" value="K1377"/>
    <property type="match status" value="1"/>
</dbReference>
<dbReference type="Ensembl" id="ENSMMDT00005033453.1">
    <property type="protein sequence ID" value="ENSMMDP00005032721.1"/>
    <property type="gene ID" value="ENSMMDG00005015402.1"/>
</dbReference>
<dbReference type="InParanoid" id="A0A667ZIS2"/>